<organism evidence="1 2">
    <name type="scientific">Neocallimastix californiae</name>
    <dbReference type="NCBI Taxonomy" id="1754190"/>
    <lineage>
        <taxon>Eukaryota</taxon>
        <taxon>Fungi</taxon>
        <taxon>Fungi incertae sedis</taxon>
        <taxon>Chytridiomycota</taxon>
        <taxon>Chytridiomycota incertae sedis</taxon>
        <taxon>Neocallimastigomycetes</taxon>
        <taxon>Neocallimastigales</taxon>
        <taxon>Neocallimastigaceae</taxon>
        <taxon>Neocallimastix</taxon>
    </lineage>
</organism>
<accession>A0A1Y2C1T7</accession>
<reference evidence="1 2" key="1">
    <citation type="submission" date="2016-08" db="EMBL/GenBank/DDBJ databases">
        <title>A Parts List for Fungal Cellulosomes Revealed by Comparative Genomics.</title>
        <authorList>
            <consortium name="DOE Joint Genome Institute"/>
            <person name="Haitjema C.H."/>
            <person name="Gilmore S.P."/>
            <person name="Henske J.K."/>
            <person name="Solomon K.V."/>
            <person name="De Groot R."/>
            <person name="Kuo A."/>
            <person name="Mondo S.J."/>
            <person name="Salamov A.A."/>
            <person name="Labutti K."/>
            <person name="Zhao Z."/>
            <person name="Chiniquy J."/>
            <person name="Barry K."/>
            <person name="Brewer H.M."/>
            <person name="Purvine S.O."/>
            <person name="Wright A.T."/>
            <person name="Boxma B."/>
            <person name="Van Alen T."/>
            <person name="Hackstein J.H."/>
            <person name="Baker S.E."/>
            <person name="Grigoriev I.V."/>
            <person name="O'Malley M.A."/>
        </authorList>
    </citation>
    <scope>NUCLEOTIDE SEQUENCE [LARGE SCALE GENOMIC DNA]</scope>
    <source>
        <strain evidence="1 2">G1</strain>
    </source>
</reference>
<proteinExistence type="predicted"/>
<gene>
    <name evidence="1" type="ORF">LY90DRAFT_510303</name>
</gene>
<dbReference type="EMBL" id="MCOG01000126">
    <property type="protein sequence ID" value="ORY40847.1"/>
    <property type="molecule type" value="Genomic_DNA"/>
</dbReference>
<evidence type="ECO:0000313" key="1">
    <source>
        <dbReference type="EMBL" id="ORY40847.1"/>
    </source>
</evidence>
<name>A0A1Y2C1T7_9FUNG</name>
<sequence length="119" mass="13636">MSISTSIYNNNYPKNQNLYYQSQSIDRIMEYLDKNINLIHPNNSITKTESIPIQNYSSNFDKLFNLNSLLVDNTKSQEPLQVQSTNHNGNIVLHIIITSATTTNVNNTNTNNDKIKILF</sequence>
<protein>
    <submittedName>
        <fullName evidence="1">Uncharacterized protein</fullName>
    </submittedName>
</protein>
<comment type="caution">
    <text evidence="1">The sequence shown here is derived from an EMBL/GenBank/DDBJ whole genome shotgun (WGS) entry which is preliminary data.</text>
</comment>
<evidence type="ECO:0000313" key="2">
    <source>
        <dbReference type="Proteomes" id="UP000193920"/>
    </source>
</evidence>
<dbReference type="Proteomes" id="UP000193920">
    <property type="component" value="Unassembled WGS sequence"/>
</dbReference>
<keyword evidence="2" id="KW-1185">Reference proteome</keyword>
<dbReference type="AlphaFoldDB" id="A0A1Y2C1T7"/>